<name>C0DVV3_EIKCO</name>
<proteinExistence type="predicted"/>
<evidence type="ECO:0000313" key="1">
    <source>
        <dbReference type="EMBL" id="EEG23839.1"/>
    </source>
</evidence>
<dbReference type="AlphaFoldDB" id="C0DVV3"/>
<accession>C0DVV3</accession>
<sequence length="44" mass="4914">MLPPYIHLHTLNVSFLNISKNANKVKKSVNSCQTISIFKALKAT</sequence>
<dbReference type="HOGENOM" id="CLU_3215606_0_0_4"/>
<gene>
    <name evidence="1" type="ORF">EIKCOROL_01493</name>
</gene>
<comment type="caution">
    <text evidence="1">The sequence shown here is derived from an EMBL/GenBank/DDBJ whole genome shotgun (WGS) entry which is preliminary data.</text>
</comment>
<evidence type="ECO:0000313" key="2">
    <source>
        <dbReference type="Proteomes" id="UP000005837"/>
    </source>
</evidence>
<protein>
    <submittedName>
        <fullName evidence="1">Uncharacterized protein</fullName>
    </submittedName>
</protein>
<dbReference type="Proteomes" id="UP000005837">
    <property type="component" value="Unassembled WGS sequence"/>
</dbReference>
<organism evidence="1 2">
    <name type="scientific">Eikenella corrodens ATCC 23834</name>
    <dbReference type="NCBI Taxonomy" id="546274"/>
    <lineage>
        <taxon>Bacteria</taxon>
        <taxon>Pseudomonadati</taxon>
        <taxon>Pseudomonadota</taxon>
        <taxon>Betaproteobacteria</taxon>
        <taxon>Neisseriales</taxon>
        <taxon>Neisseriaceae</taxon>
        <taxon>Eikenella</taxon>
    </lineage>
</organism>
<reference evidence="1 2" key="1">
    <citation type="submission" date="2009-01" db="EMBL/GenBank/DDBJ databases">
        <authorList>
            <person name="Fulton L."/>
            <person name="Clifton S."/>
            <person name="Chinwalla A.T."/>
            <person name="Mitreva M."/>
            <person name="Sodergren E."/>
            <person name="Weinstock G."/>
            <person name="Clifton S."/>
            <person name="Dooling D.J."/>
            <person name="Fulton B."/>
            <person name="Minx P."/>
            <person name="Pepin K.H."/>
            <person name="Johnson M."/>
            <person name="Bhonagiri V."/>
            <person name="Nash W.E."/>
            <person name="Mardis E.R."/>
            <person name="Wilson R.K."/>
        </authorList>
    </citation>
    <scope>NUCLEOTIDE SEQUENCE [LARGE SCALE GENOMIC DNA]</scope>
    <source>
        <strain evidence="1 2">ATCC 23834</strain>
    </source>
</reference>
<dbReference type="EMBL" id="ACEA01000026">
    <property type="protein sequence ID" value="EEG23839.1"/>
    <property type="molecule type" value="Genomic_DNA"/>
</dbReference>